<feature type="domain" description="Helix-hairpin-helix DNA-binding motif class 1" evidence="2">
    <location>
        <begin position="160"/>
        <end position="179"/>
    </location>
</feature>
<dbReference type="SUPFAM" id="SSF47781">
    <property type="entry name" value="RuvA domain 2-like"/>
    <property type="match status" value="1"/>
</dbReference>
<dbReference type="NCBIfam" id="TIGR00426">
    <property type="entry name" value="competence protein ComEA helix-hairpin-helix repeat region"/>
    <property type="match status" value="1"/>
</dbReference>
<name>A0A162E859_9BACI</name>
<dbReference type="InterPro" id="IPR019554">
    <property type="entry name" value="Soluble_ligand-bd"/>
</dbReference>
<comment type="caution">
    <text evidence="3">The sequence shown here is derived from an EMBL/GenBank/DDBJ whole genome shotgun (WGS) entry which is preliminary data.</text>
</comment>
<organism evidence="3 4">
    <name type="scientific">Alkalihalobacillus trypoxylicola</name>
    <dbReference type="NCBI Taxonomy" id="519424"/>
    <lineage>
        <taxon>Bacteria</taxon>
        <taxon>Bacillati</taxon>
        <taxon>Bacillota</taxon>
        <taxon>Bacilli</taxon>
        <taxon>Bacillales</taxon>
        <taxon>Bacillaceae</taxon>
        <taxon>Alkalihalobacillus</taxon>
    </lineage>
</organism>
<protein>
    <recommendedName>
        <fullName evidence="2">Helix-hairpin-helix DNA-binding motif class 1 domain-containing protein</fullName>
    </recommendedName>
</protein>
<dbReference type="Gene3D" id="1.10.150.280">
    <property type="entry name" value="AF1531-like domain"/>
    <property type="match status" value="1"/>
</dbReference>
<dbReference type="GO" id="GO:0015628">
    <property type="term" value="P:protein secretion by the type II secretion system"/>
    <property type="evidence" value="ECO:0007669"/>
    <property type="project" value="TreeGrafter"/>
</dbReference>
<gene>
    <name evidence="3" type="ORF">AZF04_04330</name>
</gene>
<keyword evidence="1" id="KW-0812">Transmembrane</keyword>
<keyword evidence="1" id="KW-0472">Membrane</keyword>
<dbReference type="GO" id="GO:0015627">
    <property type="term" value="C:type II protein secretion system complex"/>
    <property type="evidence" value="ECO:0007669"/>
    <property type="project" value="TreeGrafter"/>
</dbReference>
<sequence>MNQIKWLKKENAWMLVTIGCLLLMVLIGGSFFMKSHNQAKSDTDWLFLTESKDIESSFEDEDAQILPQEIVVDLKGAVNMPGIYLMSDGGRVYEVIEKAGGLREDADEQRVNLAALLKDEMVLYIPTEGEMEGEEAIAAGIFELNERDDGKVNINTATESELQQLSGVGPAKAGQIIQYREQNGPFEKIEDLKKVSGIGEKSFEQLRESIKAQ</sequence>
<dbReference type="InterPro" id="IPR004509">
    <property type="entry name" value="Competence_ComEA_HhH"/>
</dbReference>
<dbReference type="PANTHER" id="PTHR21180">
    <property type="entry name" value="ENDONUCLEASE/EXONUCLEASE/PHOSPHATASE FAMILY DOMAIN-CONTAINING PROTEIN 1"/>
    <property type="match status" value="1"/>
</dbReference>
<dbReference type="SMART" id="SM00278">
    <property type="entry name" value="HhH1"/>
    <property type="match status" value="2"/>
</dbReference>
<feature type="domain" description="Helix-hairpin-helix DNA-binding motif class 1" evidence="2">
    <location>
        <begin position="190"/>
        <end position="209"/>
    </location>
</feature>
<keyword evidence="4" id="KW-1185">Reference proteome</keyword>
<dbReference type="EMBL" id="LTAO01000012">
    <property type="protein sequence ID" value="KYG32006.1"/>
    <property type="molecule type" value="Genomic_DNA"/>
</dbReference>
<evidence type="ECO:0000313" key="3">
    <source>
        <dbReference type="EMBL" id="KYG32006.1"/>
    </source>
</evidence>
<dbReference type="PANTHER" id="PTHR21180:SF32">
    <property type="entry name" value="ENDONUCLEASE_EXONUCLEASE_PHOSPHATASE FAMILY DOMAIN-CONTAINING PROTEIN 1"/>
    <property type="match status" value="1"/>
</dbReference>
<proteinExistence type="predicted"/>
<evidence type="ECO:0000256" key="1">
    <source>
        <dbReference type="SAM" id="Phobius"/>
    </source>
</evidence>
<dbReference type="InterPro" id="IPR010994">
    <property type="entry name" value="RuvA_2-like"/>
</dbReference>
<keyword evidence="1" id="KW-1133">Transmembrane helix</keyword>
<dbReference type="InterPro" id="IPR051675">
    <property type="entry name" value="Endo/Exo/Phosphatase_dom_1"/>
</dbReference>
<reference evidence="3" key="1">
    <citation type="submission" date="2016-02" db="EMBL/GenBank/DDBJ databases">
        <title>Genome sequence of Bacillus trypoxylicola KCTC 13244(T).</title>
        <authorList>
            <person name="Jeong H."/>
            <person name="Park S.-H."/>
            <person name="Choi S.-K."/>
        </authorList>
    </citation>
    <scope>NUCLEOTIDE SEQUENCE [LARGE SCALE GENOMIC DNA]</scope>
    <source>
        <strain evidence="3">KCTC 13244</strain>
    </source>
</reference>
<dbReference type="Pfam" id="PF10531">
    <property type="entry name" value="SLBB"/>
    <property type="match status" value="1"/>
</dbReference>
<dbReference type="Proteomes" id="UP000075806">
    <property type="component" value="Unassembled WGS sequence"/>
</dbReference>
<dbReference type="GO" id="GO:0006281">
    <property type="term" value="P:DNA repair"/>
    <property type="evidence" value="ECO:0007669"/>
    <property type="project" value="InterPro"/>
</dbReference>
<dbReference type="STRING" id="519424.AZF04_04330"/>
<dbReference type="InterPro" id="IPR003583">
    <property type="entry name" value="Hlx-hairpin-Hlx_DNA-bd_motif"/>
</dbReference>
<evidence type="ECO:0000259" key="2">
    <source>
        <dbReference type="SMART" id="SM00278"/>
    </source>
</evidence>
<accession>A0A162E859</accession>
<dbReference type="AlphaFoldDB" id="A0A162E859"/>
<evidence type="ECO:0000313" key="4">
    <source>
        <dbReference type="Proteomes" id="UP000075806"/>
    </source>
</evidence>
<dbReference type="GO" id="GO:0003677">
    <property type="term" value="F:DNA binding"/>
    <property type="evidence" value="ECO:0007669"/>
    <property type="project" value="InterPro"/>
</dbReference>
<dbReference type="Pfam" id="PF12836">
    <property type="entry name" value="HHH_3"/>
    <property type="match status" value="1"/>
</dbReference>
<feature type="transmembrane region" description="Helical" evidence="1">
    <location>
        <begin position="12"/>
        <end position="33"/>
    </location>
</feature>